<comment type="caution">
    <text evidence="2">The sequence shown here is derived from an EMBL/GenBank/DDBJ whole genome shotgun (WGS) entry which is preliminary data.</text>
</comment>
<organism evidence="2 3">
    <name type="scientific">candidate division WOR-3 bacterium</name>
    <dbReference type="NCBI Taxonomy" id="2052148"/>
    <lineage>
        <taxon>Bacteria</taxon>
        <taxon>Bacteria division WOR-3</taxon>
    </lineage>
</organism>
<dbReference type="AlphaFoldDB" id="A0A350H9H9"/>
<feature type="transmembrane region" description="Helical" evidence="1">
    <location>
        <begin position="130"/>
        <end position="154"/>
    </location>
</feature>
<protein>
    <submittedName>
        <fullName evidence="2">DUF1385 domain-containing protein</fullName>
    </submittedName>
</protein>
<dbReference type="PANTHER" id="PTHR42867:SF1">
    <property type="entry name" value="MEMBRANE PROTEIN-RELATED"/>
    <property type="match status" value="1"/>
</dbReference>
<keyword evidence="1" id="KW-0812">Transmembrane</keyword>
<feature type="transmembrane region" description="Helical" evidence="1">
    <location>
        <begin position="95"/>
        <end position="118"/>
    </location>
</feature>
<dbReference type="Proteomes" id="UP000264062">
    <property type="component" value="Unassembled WGS sequence"/>
</dbReference>
<gene>
    <name evidence="2" type="ORF">DCW38_03330</name>
</gene>
<dbReference type="InterPro" id="IPR010787">
    <property type="entry name" value="DUF1385"/>
</dbReference>
<keyword evidence="1" id="KW-0472">Membrane</keyword>
<sequence length="306" mass="34631">MANNKLRAGGQAVIEGVMMLVPGGYAMSVRQQDKQIKTIKKPFKKLTERNKYLNLVFIRGVVSFIEMMQLGYESINKSAEIAFGETQSGTLKDTIYNAIVIVLSLAIGFGIFSFVPIFVNSLLNLQNNQIVSNLFIGAFRFLLFIAYILGISFVKDIKRLFMYHGAEHKTIYAYENGDELTIENIRKYSTKHPRCGTSFIFITLFSAIIFYSIIDTIVFSSMHIANNPINRFINHIVFLPLIASVSYELLMLAGKFHKNPIVKILVYPGILFQYITTKEPDDDMIEVAAEALKSAFEASEKKKENE</sequence>
<name>A0A350H9H9_UNCW3</name>
<evidence type="ECO:0000313" key="2">
    <source>
        <dbReference type="EMBL" id="HAV92195.1"/>
    </source>
</evidence>
<reference evidence="2 3" key="1">
    <citation type="journal article" date="2018" name="Nat. Biotechnol.">
        <title>A standardized bacterial taxonomy based on genome phylogeny substantially revises the tree of life.</title>
        <authorList>
            <person name="Parks D.H."/>
            <person name="Chuvochina M."/>
            <person name="Waite D.W."/>
            <person name="Rinke C."/>
            <person name="Skarshewski A."/>
            <person name="Chaumeil P.A."/>
            <person name="Hugenholtz P."/>
        </authorList>
    </citation>
    <scope>NUCLEOTIDE SEQUENCE [LARGE SCALE GENOMIC DNA]</scope>
    <source>
        <strain evidence="2">UBA9956</strain>
    </source>
</reference>
<dbReference type="Pfam" id="PF07136">
    <property type="entry name" value="DUF1385"/>
    <property type="match status" value="1"/>
</dbReference>
<evidence type="ECO:0000256" key="1">
    <source>
        <dbReference type="SAM" id="Phobius"/>
    </source>
</evidence>
<proteinExistence type="predicted"/>
<feature type="transmembrane region" description="Helical" evidence="1">
    <location>
        <begin position="232"/>
        <end position="253"/>
    </location>
</feature>
<dbReference type="PANTHER" id="PTHR42867">
    <property type="entry name" value="MEMBRANE PROTEIN-RELATED"/>
    <property type="match status" value="1"/>
</dbReference>
<accession>A0A350H9H9</accession>
<dbReference type="EMBL" id="DMZY01000100">
    <property type="protein sequence ID" value="HAV92195.1"/>
    <property type="molecule type" value="Genomic_DNA"/>
</dbReference>
<keyword evidence="1" id="KW-1133">Transmembrane helix</keyword>
<feature type="transmembrane region" description="Helical" evidence="1">
    <location>
        <begin position="196"/>
        <end position="220"/>
    </location>
</feature>
<evidence type="ECO:0000313" key="3">
    <source>
        <dbReference type="Proteomes" id="UP000264062"/>
    </source>
</evidence>